<feature type="compositionally biased region" description="Polar residues" evidence="1">
    <location>
        <begin position="155"/>
        <end position="171"/>
    </location>
</feature>
<organism evidence="2 3">
    <name type="scientific">Lithospermum erythrorhizon</name>
    <name type="common">Purple gromwell</name>
    <name type="synonym">Lithospermum officinale var. erythrorhizon</name>
    <dbReference type="NCBI Taxonomy" id="34254"/>
    <lineage>
        <taxon>Eukaryota</taxon>
        <taxon>Viridiplantae</taxon>
        <taxon>Streptophyta</taxon>
        <taxon>Embryophyta</taxon>
        <taxon>Tracheophyta</taxon>
        <taxon>Spermatophyta</taxon>
        <taxon>Magnoliopsida</taxon>
        <taxon>eudicotyledons</taxon>
        <taxon>Gunneridae</taxon>
        <taxon>Pentapetalae</taxon>
        <taxon>asterids</taxon>
        <taxon>lamiids</taxon>
        <taxon>Boraginales</taxon>
        <taxon>Boraginaceae</taxon>
        <taxon>Boraginoideae</taxon>
        <taxon>Lithospermeae</taxon>
        <taxon>Lithospermum</taxon>
    </lineage>
</organism>
<evidence type="ECO:0000256" key="1">
    <source>
        <dbReference type="SAM" id="MobiDB-lite"/>
    </source>
</evidence>
<name>A0AAV3Q107_LITER</name>
<dbReference type="Proteomes" id="UP001454036">
    <property type="component" value="Unassembled WGS sequence"/>
</dbReference>
<evidence type="ECO:0000313" key="3">
    <source>
        <dbReference type="Proteomes" id="UP001454036"/>
    </source>
</evidence>
<accession>A0AAV3Q107</accession>
<dbReference type="EMBL" id="BAABME010034736">
    <property type="protein sequence ID" value="GAA0156916.1"/>
    <property type="molecule type" value="Genomic_DNA"/>
</dbReference>
<feature type="region of interest" description="Disordered" evidence="1">
    <location>
        <begin position="142"/>
        <end position="183"/>
    </location>
</feature>
<protein>
    <submittedName>
        <fullName evidence="2">Uncharacterized protein</fullName>
    </submittedName>
</protein>
<sequence length="210" mass="22768">MNNVGKVFANMPQPALNGNSGVYYVEHMFDNLPQQIPIAKPALFVSDIIEGSAKKIATREIRQNISTVMQLDGITGTAEATSVGVNDQGKFLPHEDHLQQRNDKIGAAHSLFTQEDVHEQLEEGISDAIVNTPSSWADLVEKEENEGKQGFSRDTGASATHQGGFSDTNFGTDFARSLEGSGLQQGNETVPLIELQIVESKAAQMEKLTV</sequence>
<comment type="caution">
    <text evidence="2">The sequence shown here is derived from an EMBL/GenBank/DDBJ whole genome shotgun (WGS) entry which is preliminary data.</text>
</comment>
<proteinExistence type="predicted"/>
<evidence type="ECO:0000313" key="2">
    <source>
        <dbReference type="EMBL" id="GAA0156916.1"/>
    </source>
</evidence>
<gene>
    <name evidence="2" type="ORF">LIER_43384</name>
</gene>
<reference evidence="2 3" key="1">
    <citation type="submission" date="2024-01" db="EMBL/GenBank/DDBJ databases">
        <title>The complete chloroplast genome sequence of Lithospermum erythrorhizon: insights into the phylogenetic relationship among Boraginaceae species and the maternal lineages of purple gromwells.</title>
        <authorList>
            <person name="Okada T."/>
            <person name="Watanabe K."/>
        </authorList>
    </citation>
    <scope>NUCLEOTIDE SEQUENCE [LARGE SCALE GENOMIC DNA]</scope>
</reference>
<keyword evidence="3" id="KW-1185">Reference proteome</keyword>
<dbReference type="AlphaFoldDB" id="A0AAV3Q107"/>